<dbReference type="Proteomes" id="UP001230908">
    <property type="component" value="Unassembled WGS sequence"/>
</dbReference>
<reference evidence="7 8" key="1">
    <citation type="submission" date="2023-08" db="EMBL/GenBank/DDBJ databases">
        <title>Phytohabitans sansha sp. nov., isolated from marine sediment.</title>
        <authorList>
            <person name="Zhao Y."/>
            <person name="Yi K."/>
        </authorList>
    </citation>
    <scope>NUCLEOTIDE SEQUENCE [LARGE SCALE GENOMIC DNA]</scope>
    <source>
        <strain evidence="7 8">ZYX-F-186</strain>
    </source>
</reference>
<keyword evidence="5" id="KW-0067">ATP-binding</keyword>
<accession>A0ABU0ZBV6</accession>
<dbReference type="GO" id="GO:0016301">
    <property type="term" value="F:kinase activity"/>
    <property type="evidence" value="ECO:0007669"/>
    <property type="project" value="UniProtKB-KW"/>
</dbReference>
<gene>
    <name evidence="7" type="ORF">RB614_02720</name>
</gene>
<evidence type="ECO:0000313" key="7">
    <source>
        <dbReference type="EMBL" id="MDQ7903427.1"/>
    </source>
</evidence>
<dbReference type="PANTHER" id="PTHR43085">
    <property type="entry name" value="HEXOKINASE FAMILY MEMBER"/>
    <property type="match status" value="1"/>
</dbReference>
<dbReference type="PANTHER" id="PTHR43085:SF1">
    <property type="entry name" value="PSEUDOURIDINE KINASE-RELATED"/>
    <property type="match status" value="1"/>
</dbReference>
<dbReference type="InterPro" id="IPR029056">
    <property type="entry name" value="Ribokinase-like"/>
</dbReference>
<keyword evidence="3" id="KW-0547">Nucleotide-binding</keyword>
<proteinExistence type="inferred from homology"/>
<comment type="similarity">
    <text evidence="1">Belongs to the carbohydrate kinase PfkB family.</text>
</comment>
<name>A0ABU0ZBV6_9ACTN</name>
<dbReference type="InterPro" id="IPR011611">
    <property type="entry name" value="PfkB_dom"/>
</dbReference>
<protein>
    <submittedName>
        <fullName evidence="7">Carbohydrate kinase</fullName>
        <ecNumber evidence="7">2.7.1.-</ecNumber>
    </submittedName>
</protein>
<evidence type="ECO:0000256" key="3">
    <source>
        <dbReference type="ARBA" id="ARBA00022741"/>
    </source>
</evidence>
<keyword evidence="8" id="KW-1185">Reference proteome</keyword>
<evidence type="ECO:0000256" key="5">
    <source>
        <dbReference type="ARBA" id="ARBA00022840"/>
    </source>
</evidence>
<dbReference type="Pfam" id="PF00294">
    <property type="entry name" value="PfkB"/>
    <property type="match status" value="1"/>
</dbReference>
<evidence type="ECO:0000256" key="4">
    <source>
        <dbReference type="ARBA" id="ARBA00022777"/>
    </source>
</evidence>
<dbReference type="EC" id="2.7.1.-" evidence="7"/>
<keyword evidence="2 7" id="KW-0808">Transferase</keyword>
<organism evidence="7 8">
    <name type="scientific">Phytohabitans maris</name>
    <dbReference type="NCBI Taxonomy" id="3071409"/>
    <lineage>
        <taxon>Bacteria</taxon>
        <taxon>Bacillati</taxon>
        <taxon>Actinomycetota</taxon>
        <taxon>Actinomycetes</taxon>
        <taxon>Micromonosporales</taxon>
        <taxon>Micromonosporaceae</taxon>
    </lineage>
</organism>
<evidence type="ECO:0000259" key="6">
    <source>
        <dbReference type="Pfam" id="PF00294"/>
    </source>
</evidence>
<dbReference type="SUPFAM" id="SSF53613">
    <property type="entry name" value="Ribokinase-like"/>
    <property type="match status" value="1"/>
</dbReference>
<sequence length="302" mass="30502">MAFLVVGESLVDLISRGGSWSFAATPGGSPLNVAVGLAAGGHEVRFASEVGTDLFGGLLRGHLEAYGVALGELVETPATSVAFARVDKAGGATYDFRFTWAYQGKPDLTGVDCVHTGSLATAVAPGDASALAVVEAAKRAGALVSYDPNIRPALVGERAGALARVEEIVRAADVVKVSDEDLRWLCPGEPDLVVARRWAALGPRLVVVTRGGEGAIAVHDGLVTVCAAPPVTVADTVGAGDAFTTGLLGHLGGDLTPESVTRALRYASATAAAVCARPGALPPPSAEVDSLLPAAVSTTTTV</sequence>
<dbReference type="Gene3D" id="3.40.1190.20">
    <property type="match status" value="1"/>
</dbReference>
<dbReference type="CDD" id="cd01167">
    <property type="entry name" value="bac_FRK"/>
    <property type="match status" value="1"/>
</dbReference>
<keyword evidence="4 7" id="KW-0418">Kinase</keyword>
<dbReference type="RefSeq" id="WP_308710701.1">
    <property type="nucleotide sequence ID" value="NZ_JAVHUY010000002.1"/>
</dbReference>
<evidence type="ECO:0000256" key="1">
    <source>
        <dbReference type="ARBA" id="ARBA00010688"/>
    </source>
</evidence>
<comment type="caution">
    <text evidence="7">The sequence shown here is derived from an EMBL/GenBank/DDBJ whole genome shotgun (WGS) entry which is preliminary data.</text>
</comment>
<evidence type="ECO:0000313" key="8">
    <source>
        <dbReference type="Proteomes" id="UP001230908"/>
    </source>
</evidence>
<feature type="domain" description="Carbohydrate kinase PfkB" evidence="6">
    <location>
        <begin position="21"/>
        <end position="282"/>
    </location>
</feature>
<dbReference type="InterPro" id="IPR050306">
    <property type="entry name" value="PfkB_Carbo_kinase"/>
</dbReference>
<evidence type="ECO:0000256" key="2">
    <source>
        <dbReference type="ARBA" id="ARBA00022679"/>
    </source>
</evidence>
<dbReference type="EMBL" id="JAVHUY010000002">
    <property type="protein sequence ID" value="MDQ7903427.1"/>
    <property type="molecule type" value="Genomic_DNA"/>
</dbReference>